<feature type="transmembrane region" description="Helical" evidence="3">
    <location>
        <begin position="222"/>
        <end position="246"/>
    </location>
</feature>
<evidence type="ECO:0000313" key="5">
    <source>
        <dbReference type="Proteomes" id="UP000794436"/>
    </source>
</evidence>
<evidence type="ECO:0000313" key="4">
    <source>
        <dbReference type="EMBL" id="TMW67544.1"/>
    </source>
</evidence>
<evidence type="ECO:0000256" key="3">
    <source>
        <dbReference type="SAM" id="Phobius"/>
    </source>
</evidence>
<keyword evidence="2" id="KW-0677">Repeat</keyword>
<organism evidence="4 5">
    <name type="scientific">Pythium oligandrum</name>
    <name type="common">Mycoparasitic fungus</name>
    <dbReference type="NCBI Taxonomy" id="41045"/>
    <lineage>
        <taxon>Eukaryota</taxon>
        <taxon>Sar</taxon>
        <taxon>Stramenopiles</taxon>
        <taxon>Oomycota</taxon>
        <taxon>Peronosporomycetes</taxon>
        <taxon>Pythiales</taxon>
        <taxon>Pythiaceae</taxon>
        <taxon>Pythium</taxon>
    </lineage>
</organism>
<feature type="transmembrane region" description="Helical" evidence="3">
    <location>
        <begin position="197"/>
        <end position="215"/>
    </location>
</feature>
<dbReference type="PANTHER" id="PTHR48051">
    <property type="match status" value="1"/>
</dbReference>
<dbReference type="GO" id="GO:0005737">
    <property type="term" value="C:cytoplasm"/>
    <property type="evidence" value="ECO:0007669"/>
    <property type="project" value="TreeGrafter"/>
</dbReference>
<protein>
    <submittedName>
        <fullName evidence="4">Uncharacterized protein</fullName>
    </submittedName>
</protein>
<gene>
    <name evidence="4" type="ORF">Poli38472_011164</name>
</gene>
<feature type="transmembrane region" description="Helical" evidence="3">
    <location>
        <begin position="134"/>
        <end position="151"/>
    </location>
</feature>
<keyword evidence="3" id="KW-0812">Transmembrane</keyword>
<dbReference type="Gene3D" id="3.80.10.10">
    <property type="entry name" value="Ribonuclease Inhibitor"/>
    <property type="match status" value="1"/>
</dbReference>
<dbReference type="InterPro" id="IPR003591">
    <property type="entry name" value="Leu-rich_rpt_typical-subtyp"/>
</dbReference>
<dbReference type="PANTHER" id="PTHR48051:SF1">
    <property type="entry name" value="RAS SUPPRESSOR PROTEIN 1"/>
    <property type="match status" value="1"/>
</dbReference>
<dbReference type="OrthoDB" id="27267at2759"/>
<keyword evidence="3" id="KW-1133">Transmembrane helix</keyword>
<keyword evidence="1" id="KW-0433">Leucine-rich repeat</keyword>
<keyword evidence="5" id="KW-1185">Reference proteome</keyword>
<dbReference type="Proteomes" id="UP000794436">
    <property type="component" value="Unassembled WGS sequence"/>
</dbReference>
<dbReference type="Pfam" id="PF13855">
    <property type="entry name" value="LRR_8"/>
    <property type="match status" value="1"/>
</dbReference>
<evidence type="ECO:0000256" key="2">
    <source>
        <dbReference type="ARBA" id="ARBA00022737"/>
    </source>
</evidence>
<dbReference type="AlphaFoldDB" id="A0A8K1FNP4"/>
<sequence>MTHTPSLTVRLAFRPFLACWLSILLFHVVTAVILLQYARFYRFLSNPQIGYYVRLVDVSIDQTFFLVIAMVYRVLSALNVIEVVRMLWFSFVFRRPVLPPWSGVAALKEESVRASLMSTVGLPRRRPVSRNSHIVVRVLYVVNQMVTAVFSERGLLGIKGRFFNWLQTLRKIVQILMLMYQANQVSQLVTQLWINNYYVVAIIFNCVSTPLIFGFMRRQEGLLRVLCLVCDIVSGVFTAVVLPYSLYRSYASVWDGELMGFGDEYLYDDVWFVNGILENRMIISTTWVHLLVRVYPFLEWLLCLDSIKILVRERPSLLIRRLVIGVQGQSPSPSLLPPSPPKSLLAQVHGQPPALQRQERRYAIWIAAGRPSQQQLDHSVRRPIHIIFLFCALVTGLLSGISHISSASKPGCKVTVQPWFTLAPSCAVLEINCYRHGFAGNASSIKQVLDVFQPKSTMSVIFTHCPGLEIPPEIQMLSNIIGLEIYNSTLLKWSRDAAMSYRHHNTLTFVALVLTELSDIPEGLLTEAIPSLMDVELSFTNLSALPETVDRFWPRLSTLTIEHSHLTKIPESVQSLTQLTGLAFTDNLLRMIPSALFDDMQYLTDLYLSWNPYTELPPSLGQHNPSLLNLMVSHTNISSLPNFFQSGDALSKLNGFSIDSTPLCLYAKSHEADYTPDLFAMLSSCEVRSDGTRIEDSYYPVGIVMPHRPV</sequence>
<accession>A0A8K1FNP4</accession>
<proteinExistence type="predicted"/>
<dbReference type="InterPro" id="IPR050216">
    <property type="entry name" value="LRR_domain-containing"/>
</dbReference>
<dbReference type="SMART" id="SM00369">
    <property type="entry name" value="LRR_TYP"/>
    <property type="match status" value="2"/>
</dbReference>
<reference evidence="4" key="1">
    <citation type="submission" date="2019-03" db="EMBL/GenBank/DDBJ databases">
        <title>Long read genome sequence of the mycoparasitic Pythium oligandrum ATCC 38472 isolated from sugarbeet rhizosphere.</title>
        <authorList>
            <person name="Gaulin E."/>
        </authorList>
    </citation>
    <scope>NUCLEOTIDE SEQUENCE</scope>
    <source>
        <strain evidence="4">ATCC 38472_TT</strain>
    </source>
</reference>
<dbReference type="InterPro" id="IPR032675">
    <property type="entry name" value="LRR_dom_sf"/>
</dbReference>
<dbReference type="EMBL" id="SPLM01000004">
    <property type="protein sequence ID" value="TMW67544.1"/>
    <property type="molecule type" value="Genomic_DNA"/>
</dbReference>
<dbReference type="SUPFAM" id="SSF52058">
    <property type="entry name" value="L domain-like"/>
    <property type="match status" value="1"/>
</dbReference>
<dbReference type="InterPro" id="IPR001611">
    <property type="entry name" value="Leu-rich_rpt"/>
</dbReference>
<name>A0A8K1FNP4_PYTOL</name>
<feature type="transmembrane region" description="Helical" evidence="3">
    <location>
        <begin position="64"/>
        <end position="88"/>
    </location>
</feature>
<feature type="transmembrane region" description="Helical" evidence="3">
    <location>
        <begin position="12"/>
        <end position="38"/>
    </location>
</feature>
<keyword evidence="3" id="KW-0472">Membrane</keyword>
<evidence type="ECO:0000256" key="1">
    <source>
        <dbReference type="ARBA" id="ARBA00022614"/>
    </source>
</evidence>
<comment type="caution">
    <text evidence="4">The sequence shown here is derived from an EMBL/GenBank/DDBJ whole genome shotgun (WGS) entry which is preliminary data.</text>
</comment>